<dbReference type="InterPro" id="IPR017441">
    <property type="entry name" value="Protein_kinase_ATP_BS"/>
</dbReference>
<protein>
    <recommendedName>
        <fullName evidence="5">Protein kinase domain-containing protein</fullName>
    </recommendedName>
</protein>
<feature type="binding site" evidence="3">
    <location>
        <position position="472"/>
    </location>
    <ligand>
        <name>ATP</name>
        <dbReference type="ChEBI" id="CHEBI:30616"/>
    </ligand>
</feature>
<feature type="compositionally biased region" description="Polar residues" evidence="4">
    <location>
        <begin position="264"/>
        <end position="273"/>
    </location>
</feature>
<dbReference type="Proteomes" id="UP000317494">
    <property type="component" value="Unassembled WGS sequence"/>
</dbReference>
<feature type="compositionally biased region" description="Basic and acidic residues" evidence="4">
    <location>
        <begin position="137"/>
        <end position="146"/>
    </location>
</feature>
<evidence type="ECO:0000256" key="3">
    <source>
        <dbReference type="PROSITE-ProRule" id="PRU10141"/>
    </source>
</evidence>
<feature type="compositionally biased region" description="Basic and acidic residues" evidence="4">
    <location>
        <begin position="195"/>
        <end position="206"/>
    </location>
</feature>
<dbReference type="VEuPathDB" id="FungiDB:SeMB42_g02698"/>
<dbReference type="STRING" id="286115.A0A507DCP3"/>
<dbReference type="PROSITE" id="PS50011">
    <property type="entry name" value="PROTEIN_KINASE_DOM"/>
    <property type="match status" value="1"/>
</dbReference>
<dbReference type="GO" id="GO:0005634">
    <property type="term" value="C:nucleus"/>
    <property type="evidence" value="ECO:0007669"/>
    <property type="project" value="TreeGrafter"/>
</dbReference>
<organism evidence="6 7">
    <name type="scientific">Synchytrium endobioticum</name>
    <dbReference type="NCBI Taxonomy" id="286115"/>
    <lineage>
        <taxon>Eukaryota</taxon>
        <taxon>Fungi</taxon>
        <taxon>Fungi incertae sedis</taxon>
        <taxon>Chytridiomycota</taxon>
        <taxon>Chytridiomycota incertae sedis</taxon>
        <taxon>Chytridiomycetes</taxon>
        <taxon>Synchytriales</taxon>
        <taxon>Synchytriaceae</taxon>
        <taxon>Synchytrium</taxon>
    </lineage>
</organism>
<feature type="region of interest" description="Disordered" evidence="4">
    <location>
        <begin position="372"/>
        <end position="404"/>
    </location>
</feature>
<comment type="caution">
    <text evidence="6">The sequence shown here is derived from an EMBL/GenBank/DDBJ whole genome shotgun (WGS) entry which is preliminary data.</text>
</comment>
<evidence type="ECO:0000256" key="4">
    <source>
        <dbReference type="SAM" id="MobiDB-lite"/>
    </source>
</evidence>
<dbReference type="GO" id="GO:0044773">
    <property type="term" value="P:mitotic DNA damage checkpoint signaling"/>
    <property type="evidence" value="ECO:0007669"/>
    <property type="project" value="TreeGrafter"/>
</dbReference>
<feature type="domain" description="Protein kinase" evidence="5">
    <location>
        <begin position="439"/>
        <end position="767"/>
    </location>
</feature>
<dbReference type="PROSITE" id="PS00108">
    <property type="entry name" value="PROTEIN_KINASE_ST"/>
    <property type="match status" value="1"/>
</dbReference>
<dbReference type="PANTHER" id="PTHR44167:SF25">
    <property type="entry name" value="PROTEIN KINASE DOMAIN CONTAINING PROTEIN"/>
    <property type="match status" value="1"/>
</dbReference>
<dbReference type="SMART" id="SM00220">
    <property type="entry name" value="S_TKc"/>
    <property type="match status" value="1"/>
</dbReference>
<dbReference type="EMBL" id="QEAN01000087">
    <property type="protein sequence ID" value="TPX49171.1"/>
    <property type="molecule type" value="Genomic_DNA"/>
</dbReference>
<evidence type="ECO:0000313" key="7">
    <source>
        <dbReference type="Proteomes" id="UP000317494"/>
    </source>
</evidence>
<dbReference type="GO" id="GO:0004674">
    <property type="term" value="F:protein serine/threonine kinase activity"/>
    <property type="evidence" value="ECO:0007669"/>
    <property type="project" value="TreeGrafter"/>
</dbReference>
<dbReference type="SUPFAM" id="SSF56112">
    <property type="entry name" value="Protein kinase-like (PK-like)"/>
    <property type="match status" value="1"/>
</dbReference>
<feature type="compositionally biased region" description="Low complexity" evidence="4">
    <location>
        <begin position="124"/>
        <end position="136"/>
    </location>
</feature>
<dbReference type="PANTHER" id="PTHR44167">
    <property type="entry name" value="OVARIAN-SPECIFIC SERINE/THREONINE-PROTEIN KINASE LOK-RELATED"/>
    <property type="match status" value="1"/>
</dbReference>
<dbReference type="InterPro" id="IPR008271">
    <property type="entry name" value="Ser/Thr_kinase_AS"/>
</dbReference>
<feature type="region of interest" description="Disordered" evidence="4">
    <location>
        <begin position="188"/>
        <end position="214"/>
    </location>
</feature>
<keyword evidence="7" id="KW-1185">Reference proteome</keyword>
<proteinExistence type="predicted"/>
<name>A0A507DCP3_9FUNG</name>
<dbReference type="Gene3D" id="3.30.200.20">
    <property type="entry name" value="Phosphorylase Kinase, domain 1"/>
    <property type="match status" value="1"/>
</dbReference>
<evidence type="ECO:0000259" key="5">
    <source>
        <dbReference type="PROSITE" id="PS50011"/>
    </source>
</evidence>
<dbReference type="AlphaFoldDB" id="A0A507DCP3"/>
<dbReference type="Pfam" id="PF00069">
    <property type="entry name" value="Pkinase"/>
    <property type="match status" value="2"/>
</dbReference>
<accession>A0A507DCP3</accession>
<feature type="compositionally biased region" description="Low complexity" evidence="4">
    <location>
        <begin position="375"/>
        <end position="390"/>
    </location>
</feature>
<dbReference type="PROSITE" id="PS00107">
    <property type="entry name" value="PROTEIN_KINASE_ATP"/>
    <property type="match status" value="1"/>
</dbReference>
<feature type="region of interest" description="Disordered" evidence="4">
    <location>
        <begin position="113"/>
        <end position="156"/>
    </location>
</feature>
<evidence type="ECO:0000256" key="2">
    <source>
        <dbReference type="ARBA" id="ARBA00022840"/>
    </source>
</evidence>
<dbReference type="InterPro" id="IPR011009">
    <property type="entry name" value="Kinase-like_dom_sf"/>
</dbReference>
<dbReference type="GO" id="GO:0005524">
    <property type="term" value="F:ATP binding"/>
    <property type="evidence" value="ECO:0007669"/>
    <property type="project" value="UniProtKB-UniRule"/>
</dbReference>
<feature type="compositionally biased region" description="Polar residues" evidence="4">
    <location>
        <begin position="147"/>
        <end position="156"/>
    </location>
</feature>
<gene>
    <name evidence="6" type="ORF">SeMB42_g02698</name>
</gene>
<reference evidence="6 7" key="1">
    <citation type="journal article" date="2019" name="Sci. Rep.">
        <title>Comparative genomics of chytrid fungi reveal insights into the obligate biotrophic and pathogenic lifestyle of Synchytrium endobioticum.</title>
        <authorList>
            <person name="van de Vossenberg B.T.L.H."/>
            <person name="Warris S."/>
            <person name="Nguyen H.D.T."/>
            <person name="van Gent-Pelzer M.P.E."/>
            <person name="Joly D.L."/>
            <person name="van de Geest H.C."/>
            <person name="Bonants P.J.M."/>
            <person name="Smith D.S."/>
            <person name="Levesque C.A."/>
            <person name="van der Lee T.A.J."/>
        </authorList>
    </citation>
    <scope>NUCLEOTIDE SEQUENCE [LARGE SCALE GENOMIC DNA]</scope>
    <source>
        <strain evidence="6 7">MB42</strain>
    </source>
</reference>
<dbReference type="Gene3D" id="1.10.510.10">
    <property type="entry name" value="Transferase(Phosphotransferase) domain 1"/>
    <property type="match status" value="1"/>
</dbReference>
<feature type="region of interest" description="Disordered" evidence="4">
    <location>
        <begin position="771"/>
        <end position="790"/>
    </location>
</feature>
<evidence type="ECO:0000256" key="1">
    <source>
        <dbReference type="ARBA" id="ARBA00022741"/>
    </source>
</evidence>
<feature type="region of interest" description="Disordered" evidence="4">
    <location>
        <begin position="260"/>
        <end position="284"/>
    </location>
</feature>
<dbReference type="GO" id="GO:0005737">
    <property type="term" value="C:cytoplasm"/>
    <property type="evidence" value="ECO:0007669"/>
    <property type="project" value="TreeGrafter"/>
</dbReference>
<sequence>MEWTRCRLYSMGLAVSEIRKSMAKGASATLAIRCECDGVNPQPSGYIHQSTPRLFLRTSFHLVKTTTKLCIRIEQVDVWFRSHKAGTPYSVHTGWQSNPSTTDSGALLYQHRHQHHAHQVPADTSTVMTSSSSLGSADRKRIRDPSDTSNAPIDQANLNQTNPFLYQNYNQLQYQQYHIVEHPPMMTATSAPYTNEDRRKRPKNDDNGTTVTSPNYRAKARNTAAQLFNQVVKNNDHSHQPPPQAYYNQQHQQQYNNQYHNSHIPYNTGNSNHPHAIPPPLSIPTAPPLPVANFTGRRILRGMQKAASPPISVTPPLVTPTTTYGSSTTLNALVSESKSYTYDEDEFYDEDDEGPIDDDDSDDGEYVGQLPPMVTPTATNTTATVSNNNTGRGSKRKAPATRTPRVEVTIPTSGNDGRSRALNAVKNAVKTCARLTNDYDLTHILGWGHNGVVLLGSQQNFLSSRRKKVAIKLIYKRGDAISRLGTNPPSEITMLQGLNHPSIVQYLSHWEDRTVWYLVQEFVGPSTIRGQEYLTCALPSHGNSSNSDDEEHIRLTIANDSGSDLWVLNNQYHRKRREAAAESAVPHSQVEGMPPSLRQKLFYQIASAVAYLHANNVVHADIKEENIVVTSTLQRPKCKLTDFGHAFHTNGTPRLKYHSTSRLSAPECWVNVNRRNEGKQYVELFEGKKQDTWSLGLVLFSMIHGGLPSDHDQLVNGEKPMQKDHYPAVSRLQKIATPEELTLLKRMLAINEKKRVGMDEVMQDVYITSKSTTTTKASGSSSSGTMKRRG</sequence>
<dbReference type="InterPro" id="IPR000719">
    <property type="entry name" value="Prot_kinase_dom"/>
</dbReference>
<evidence type="ECO:0000313" key="6">
    <source>
        <dbReference type="EMBL" id="TPX49171.1"/>
    </source>
</evidence>
<keyword evidence="1 3" id="KW-0547">Nucleotide-binding</keyword>
<keyword evidence="2 3" id="KW-0067">ATP-binding</keyword>